<dbReference type="AlphaFoldDB" id="A0A803WFH6"/>
<organism evidence="2 3">
    <name type="scientific">Ficedula albicollis</name>
    <name type="common">Collared flycatcher</name>
    <name type="synonym">Muscicapa albicollis</name>
    <dbReference type="NCBI Taxonomy" id="59894"/>
    <lineage>
        <taxon>Eukaryota</taxon>
        <taxon>Metazoa</taxon>
        <taxon>Chordata</taxon>
        <taxon>Craniata</taxon>
        <taxon>Vertebrata</taxon>
        <taxon>Euteleostomi</taxon>
        <taxon>Archelosauria</taxon>
        <taxon>Archosauria</taxon>
        <taxon>Dinosauria</taxon>
        <taxon>Saurischia</taxon>
        <taxon>Theropoda</taxon>
        <taxon>Coelurosauria</taxon>
        <taxon>Aves</taxon>
        <taxon>Neognathae</taxon>
        <taxon>Neoaves</taxon>
        <taxon>Telluraves</taxon>
        <taxon>Australaves</taxon>
        <taxon>Passeriformes</taxon>
        <taxon>Muscicapidae</taxon>
        <taxon>Ficedula</taxon>
    </lineage>
</organism>
<evidence type="ECO:0000256" key="1">
    <source>
        <dbReference type="SAM" id="MobiDB-lite"/>
    </source>
</evidence>
<name>A0A803WFH6_FICAL</name>
<dbReference type="Proteomes" id="UP000016665">
    <property type="component" value="Chromosome 7"/>
</dbReference>
<accession>A0A803WFH6</accession>
<proteinExistence type="predicted"/>
<keyword evidence="3" id="KW-1185">Reference proteome</keyword>
<reference evidence="2" key="3">
    <citation type="submission" date="2025-09" db="UniProtKB">
        <authorList>
            <consortium name="Ensembl"/>
        </authorList>
    </citation>
    <scope>IDENTIFICATION</scope>
</reference>
<sequence length="80" mass="8422">MTNQTKDPTSCPLPVLEAGLRAETQGQCGFSLLLPPAAQADSQLQGPHADHQGGACWHEKSPPGMAMLLETPHQGFPCTS</sequence>
<protein>
    <submittedName>
        <fullName evidence="2">Uncharacterized protein</fullName>
    </submittedName>
</protein>
<dbReference type="Ensembl" id="ENSFALT00000045158.1">
    <property type="protein sequence ID" value="ENSFALP00000033732.1"/>
    <property type="gene ID" value="ENSFALG00000028266.1"/>
</dbReference>
<reference evidence="2" key="2">
    <citation type="submission" date="2025-08" db="UniProtKB">
        <authorList>
            <consortium name="Ensembl"/>
        </authorList>
    </citation>
    <scope>IDENTIFICATION</scope>
</reference>
<evidence type="ECO:0000313" key="3">
    <source>
        <dbReference type="Proteomes" id="UP000016665"/>
    </source>
</evidence>
<feature type="region of interest" description="Disordered" evidence="1">
    <location>
        <begin position="41"/>
        <end position="80"/>
    </location>
</feature>
<evidence type="ECO:0000313" key="2">
    <source>
        <dbReference type="Ensembl" id="ENSFALP00000033732.1"/>
    </source>
</evidence>
<reference evidence="2 3" key="1">
    <citation type="journal article" date="2012" name="Nature">
        <title>The genomic landscape of species divergence in Ficedula flycatchers.</title>
        <authorList>
            <person name="Ellegren H."/>
            <person name="Smeds L."/>
            <person name="Burri R."/>
            <person name="Olason P.I."/>
            <person name="Backstrom N."/>
            <person name="Kawakami T."/>
            <person name="Kunstner A."/>
            <person name="Makinen H."/>
            <person name="Nadachowska-Brzyska K."/>
            <person name="Qvarnstrom A."/>
            <person name="Uebbing S."/>
            <person name="Wolf J.B."/>
        </authorList>
    </citation>
    <scope>NUCLEOTIDE SEQUENCE [LARGE SCALE GENOMIC DNA]</scope>
</reference>